<keyword evidence="1" id="KW-0732">Signal</keyword>
<evidence type="ECO:0000313" key="4">
    <source>
        <dbReference type="Proteomes" id="UP000664034"/>
    </source>
</evidence>
<dbReference type="Proteomes" id="UP000664034">
    <property type="component" value="Unassembled WGS sequence"/>
</dbReference>
<comment type="caution">
    <text evidence="3">The sequence shown here is derived from an EMBL/GenBank/DDBJ whole genome shotgun (WGS) entry which is preliminary data.</text>
</comment>
<sequence>MKTIMPLLAFVALFSSCKSSETANVATMDQQFIQAWNNKEVDKVVAMLDDNVQFLQGESRFTGKSEVAEKWVRATVPTITNLKTSAISTGSDATMAYEAGTYSVDVLPEAPGEPRGIGEGNFTLLWKKAADDTWKLSFAQLEGLPVRVRQ</sequence>
<feature type="chain" id="PRO_5037714543" evidence="1">
    <location>
        <begin position="24"/>
        <end position="150"/>
    </location>
</feature>
<reference evidence="3" key="1">
    <citation type="submission" date="2021-03" db="EMBL/GenBank/DDBJ databases">
        <title>Fibrella sp. HMF5335 genome sequencing and assembly.</title>
        <authorList>
            <person name="Kang H."/>
            <person name="Kim H."/>
            <person name="Bae S."/>
            <person name="Joh K."/>
        </authorList>
    </citation>
    <scope>NUCLEOTIDE SEQUENCE</scope>
    <source>
        <strain evidence="3">HMF5335</strain>
    </source>
</reference>
<evidence type="ECO:0000259" key="2">
    <source>
        <dbReference type="Pfam" id="PF14534"/>
    </source>
</evidence>
<dbReference type="AlphaFoldDB" id="A0A939GCJ3"/>
<evidence type="ECO:0000313" key="3">
    <source>
        <dbReference type="EMBL" id="MBO0935045.1"/>
    </source>
</evidence>
<feature type="signal peptide" evidence="1">
    <location>
        <begin position="1"/>
        <end position="23"/>
    </location>
</feature>
<accession>A0A939GCJ3</accession>
<dbReference type="Pfam" id="PF14534">
    <property type="entry name" value="DUF4440"/>
    <property type="match status" value="1"/>
</dbReference>
<dbReference type="SUPFAM" id="SSF54427">
    <property type="entry name" value="NTF2-like"/>
    <property type="match status" value="1"/>
</dbReference>
<organism evidence="3 4">
    <name type="scientific">Fibrella rubiginis</name>
    <dbReference type="NCBI Taxonomy" id="2817060"/>
    <lineage>
        <taxon>Bacteria</taxon>
        <taxon>Pseudomonadati</taxon>
        <taxon>Bacteroidota</taxon>
        <taxon>Cytophagia</taxon>
        <taxon>Cytophagales</taxon>
        <taxon>Spirosomataceae</taxon>
        <taxon>Fibrella</taxon>
    </lineage>
</organism>
<keyword evidence="4" id="KW-1185">Reference proteome</keyword>
<dbReference type="InterPro" id="IPR027843">
    <property type="entry name" value="DUF4440"/>
</dbReference>
<dbReference type="EMBL" id="JAFMYV010000001">
    <property type="protein sequence ID" value="MBO0935045.1"/>
    <property type="molecule type" value="Genomic_DNA"/>
</dbReference>
<dbReference type="Gene3D" id="3.10.450.50">
    <property type="match status" value="1"/>
</dbReference>
<dbReference type="PROSITE" id="PS51257">
    <property type="entry name" value="PROKAR_LIPOPROTEIN"/>
    <property type="match status" value="1"/>
</dbReference>
<name>A0A939GCJ3_9BACT</name>
<protein>
    <submittedName>
        <fullName evidence="3">Nuclear transport factor 2 family protein</fullName>
    </submittedName>
</protein>
<dbReference type="InterPro" id="IPR032710">
    <property type="entry name" value="NTF2-like_dom_sf"/>
</dbReference>
<evidence type="ECO:0000256" key="1">
    <source>
        <dbReference type="SAM" id="SignalP"/>
    </source>
</evidence>
<dbReference type="RefSeq" id="WP_207362617.1">
    <property type="nucleotide sequence ID" value="NZ_JAFMYV010000001.1"/>
</dbReference>
<proteinExistence type="predicted"/>
<gene>
    <name evidence="3" type="ORF">J2I47_00660</name>
</gene>
<feature type="domain" description="DUF4440" evidence="2">
    <location>
        <begin position="26"/>
        <end position="136"/>
    </location>
</feature>